<dbReference type="SUPFAM" id="SSF51120">
    <property type="entry name" value="beta-Roll"/>
    <property type="match status" value="2"/>
</dbReference>
<dbReference type="InterPro" id="IPR001343">
    <property type="entry name" value="Hemolysn_Ca-bd"/>
</dbReference>
<dbReference type="InterPro" id="IPR018511">
    <property type="entry name" value="Hemolysin-typ_Ca-bd_CS"/>
</dbReference>
<dbReference type="PROSITE" id="PS00330">
    <property type="entry name" value="HEMOLYSIN_CALCIUM"/>
    <property type="match status" value="7"/>
</dbReference>
<evidence type="ECO:0000256" key="1">
    <source>
        <dbReference type="ARBA" id="ARBA00004613"/>
    </source>
</evidence>
<keyword evidence="5" id="KW-1185">Reference proteome</keyword>
<protein>
    <recommendedName>
        <fullName evidence="6">Calcium-binding protein</fullName>
    </recommendedName>
</protein>
<dbReference type="PANTHER" id="PTHR38340:SF1">
    <property type="entry name" value="S-LAYER PROTEIN"/>
    <property type="match status" value="1"/>
</dbReference>
<feature type="region of interest" description="Disordered" evidence="3">
    <location>
        <begin position="204"/>
        <end position="224"/>
    </location>
</feature>
<proteinExistence type="predicted"/>
<evidence type="ECO:0000256" key="2">
    <source>
        <dbReference type="ARBA" id="ARBA00022525"/>
    </source>
</evidence>
<name>A0ABN5IXL7_9CAUL</name>
<dbReference type="Gene3D" id="2.150.10.10">
    <property type="entry name" value="Serralysin-like metalloprotease, C-terminal"/>
    <property type="match status" value="3"/>
</dbReference>
<evidence type="ECO:0000313" key="5">
    <source>
        <dbReference type="Proteomes" id="UP000240527"/>
    </source>
</evidence>
<dbReference type="InterPro" id="IPR011049">
    <property type="entry name" value="Serralysin-like_metalloprot_C"/>
</dbReference>
<reference evidence="4 5" key="1">
    <citation type="journal article" date="2015" name="Biotechnol. Bioeng.">
        <title>Genome sequence and phenotypic characterization of Caulobacter segnis.</title>
        <authorList>
            <person name="Patel S."/>
            <person name="Fletcher B."/>
            <person name="Scott D.C."/>
            <person name="Ely B."/>
        </authorList>
    </citation>
    <scope>NUCLEOTIDE SEQUENCE [LARGE SCALE GENOMIC DNA]</scope>
    <source>
        <strain evidence="4 5">TK0059</strain>
    </source>
</reference>
<gene>
    <name evidence="4" type="ORF">B7G68_17835</name>
</gene>
<comment type="subcellular location">
    <subcellularLocation>
        <location evidence="1">Secreted</location>
    </subcellularLocation>
</comment>
<dbReference type="InterPro" id="IPR050557">
    <property type="entry name" value="RTX_toxin/Mannuronan_C5-epim"/>
</dbReference>
<feature type="region of interest" description="Disordered" evidence="3">
    <location>
        <begin position="146"/>
        <end position="182"/>
    </location>
</feature>
<dbReference type="EMBL" id="CP027850">
    <property type="protein sequence ID" value="AVQ03541.1"/>
    <property type="molecule type" value="Genomic_DNA"/>
</dbReference>
<feature type="compositionally biased region" description="Low complexity" evidence="3">
    <location>
        <begin position="209"/>
        <end position="221"/>
    </location>
</feature>
<evidence type="ECO:0000313" key="4">
    <source>
        <dbReference type="EMBL" id="AVQ03541.1"/>
    </source>
</evidence>
<sequence length="379" mass="37134">MTADIFAAGRQTMATYTFSKITAAEAKRFNILSYDTLVFTSGSATDVVIDFFPQSNGYGSYQLTLGSRSVSFPQAGVNFGLPAAATADRIKFSDGSHLFVGGVADDFFEPTAAQASHVIAAFGGAGDDILTGGDANDHLVGGVGDDTLDGAGGDDSLEGGDGADTLIGGDGDDTLDGGAGADTLQGGSGADILIGGAGNDTLDGGSGNDTLTGGAGADTLTGGRGDDTLDGGAGADVLVGGVGKDILIGGAGDDTLTGGAGADTLSGGSGADVFVFGASDSLPSAPDHILDFDGEDSLDFQGLTAATITNYQLLPSAATFDSALAAANAAFTAKAALVYVGVQVGDDFYVFADTLAVHQVGAAVALNDVSGFDALIGIV</sequence>
<dbReference type="Pfam" id="PF00353">
    <property type="entry name" value="HemolysinCabind"/>
    <property type="match status" value="3"/>
</dbReference>
<evidence type="ECO:0000256" key="3">
    <source>
        <dbReference type="SAM" id="MobiDB-lite"/>
    </source>
</evidence>
<dbReference type="Proteomes" id="UP000240527">
    <property type="component" value="Chromosome"/>
</dbReference>
<accession>A0ABN5IXL7</accession>
<evidence type="ECO:0008006" key="6">
    <source>
        <dbReference type="Google" id="ProtNLM"/>
    </source>
</evidence>
<keyword evidence="2" id="KW-0964">Secreted</keyword>
<dbReference type="PANTHER" id="PTHR38340">
    <property type="entry name" value="S-LAYER PROTEIN"/>
    <property type="match status" value="1"/>
</dbReference>
<dbReference type="PRINTS" id="PR00313">
    <property type="entry name" value="CABNDNGRPT"/>
</dbReference>
<organism evidence="4 5">
    <name type="scientific">Caulobacter segnis</name>
    <dbReference type="NCBI Taxonomy" id="88688"/>
    <lineage>
        <taxon>Bacteria</taxon>
        <taxon>Pseudomonadati</taxon>
        <taxon>Pseudomonadota</taxon>
        <taxon>Alphaproteobacteria</taxon>
        <taxon>Caulobacterales</taxon>
        <taxon>Caulobacteraceae</taxon>
        <taxon>Caulobacter</taxon>
    </lineage>
</organism>